<reference evidence="2" key="1">
    <citation type="submission" date="2022-11" db="EMBL/GenBank/DDBJ databases">
        <title>Chromosomal genome sequence assembly and mating type (MAT) locus characterization of the leprose asexual lichenized fungus Lepraria neglecta (Nyl.) Erichsen.</title>
        <authorList>
            <person name="Allen J.L."/>
            <person name="Pfeffer B."/>
        </authorList>
    </citation>
    <scope>NUCLEOTIDE SEQUENCE</scope>
    <source>
        <strain evidence="2">Allen 5258</strain>
    </source>
</reference>
<feature type="region of interest" description="Disordered" evidence="1">
    <location>
        <begin position="186"/>
        <end position="206"/>
    </location>
</feature>
<evidence type="ECO:0000313" key="3">
    <source>
        <dbReference type="Proteomes" id="UP001276659"/>
    </source>
</evidence>
<organism evidence="2 3">
    <name type="scientific">Lepraria neglecta</name>
    <dbReference type="NCBI Taxonomy" id="209136"/>
    <lineage>
        <taxon>Eukaryota</taxon>
        <taxon>Fungi</taxon>
        <taxon>Dikarya</taxon>
        <taxon>Ascomycota</taxon>
        <taxon>Pezizomycotina</taxon>
        <taxon>Lecanoromycetes</taxon>
        <taxon>OSLEUM clade</taxon>
        <taxon>Lecanoromycetidae</taxon>
        <taxon>Lecanorales</taxon>
        <taxon>Lecanorineae</taxon>
        <taxon>Stereocaulaceae</taxon>
        <taxon>Lepraria</taxon>
    </lineage>
</organism>
<dbReference type="Proteomes" id="UP001276659">
    <property type="component" value="Unassembled WGS sequence"/>
</dbReference>
<feature type="compositionally biased region" description="Basic and acidic residues" evidence="1">
    <location>
        <begin position="8"/>
        <end position="20"/>
    </location>
</feature>
<proteinExistence type="predicted"/>
<evidence type="ECO:0000313" key="2">
    <source>
        <dbReference type="EMBL" id="KAK3173444.1"/>
    </source>
</evidence>
<feature type="region of interest" description="Disordered" evidence="1">
    <location>
        <begin position="284"/>
        <end position="304"/>
    </location>
</feature>
<dbReference type="EMBL" id="JASNWA010000007">
    <property type="protein sequence ID" value="KAK3173444.1"/>
    <property type="molecule type" value="Genomic_DNA"/>
</dbReference>
<evidence type="ECO:0000256" key="1">
    <source>
        <dbReference type="SAM" id="MobiDB-lite"/>
    </source>
</evidence>
<feature type="region of interest" description="Disordered" evidence="1">
    <location>
        <begin position="325"/>
        <end position="450"/>
    </location>
</feature>
<name>A0AAD9Z8A5_9LECA</name>
<feature type="region of interest" description="Disordered" evidence="1">
    <location>
        <begin position="978"/>
        <end position="997"/>
    </location>
</feature>
<feature type="compositionally biased region" description="Polar residues" evidence="1">
    <location>
        <begin position="329"/>
        <end position="347"/>
    </location>
</feature>
<sequence length="997" mass="102754">MINGAPNKKSDEGDVRSRDLLWPRQNGLAIPNLDSHTGSAAFPSGLPPLSSGFATGIRPLIVPSGTANTGASSGNGGYQPFPTEGVPYQNYTSANGQPASYPFVAAPTSQPAAALSIESAANQIGQSALANQCPSLETVTLPPQTVTLPAQTVTVTAAPQTVTITPQIQTQTVTVTVTITAGPAPSFPSNAGSPQPPPVAAPSNLPPLGGLNASAAASVPPIPALPSNGGLGGQGTGNLGLGNQLPAQTGGQASGFLPAMPSGQASGPGTNAVAPYPTNIAAPSAAPSVAPSAGPSAGASAAPSAAPALPSIAALPSGSAIPSIPSAPTNVPANSGPSPSNAGQESVPSAAPSPPPNSQAPTQASSPPGPAPSGNAPIPVPSGNALGQPSGAAPVLPPSAPYQNATGPFNGTAPRGSGSSGTMPRLGPTASGFRGPIGGPTAPIRPPLPSGYSIQFPPFQPNETKGALPTGLAGPTVQIILPPAIYGTPTPLPSASTSQKAIGPNSPFHGMPAGPTPRPIPPVNESDVQGPELSSFSTAASCSPDNTMAQNITANYDNLKPTSPNAPLLYLGLNYTSFTLSESKPNHLMTEPVATPKAIAVAAPFLSFGLNSISVSCGDNPPPGNCSVHIAALGAPSTDTDSAATTGMLRTVLLEGSAAQKVWFDKTWIGLSQVNFTAKIGGQEMAVGVDELCYEIYLNEFDKHARASSIPWTLITSNDAHIVRKEIEVNSVGNNSEERPSVTPFFFNHSVDSAYAFYKSLRTQYSASLSHFTNFTRAFKAVLNTASSAATRQITLKAADQVKLKVLHLPIEKIMPCLHALEHLAMTPSEVENNPRGVVQNVLPHPFLMPVGTERVPVAFPKRIRAATPAEARLNRRKGMPMGLEFDDRATTVVEVPLEECLYVARMHRWALELFRRGGTGWIEGDTGAILEGEGEVRKGDTGVFVSWEEQRIEMYLGDSAPYHAGHVEMRMDFYPEGSRRERRKERVRRGNREGDS</sequence>
<feature type="region of interest" description="Disordered" evidence="1">
    <location>
        <begin position="1"/>
        <end position="20"/>
    </location>
</feature>
<dbReference type="AlphaFoldDB" id="A0AAD9Z8A5"/>
<feature type="compositionally biased region" description="Low complexity" evidence="1">
    <location>
        <begin position="359"/>
        <end position="377"/>
    </location>
</feature>
<feature type="region of interest" description="Disordered" evidence="1">
    <location>
        <begin position="226"/>
        <end position="272"/>
    </location>
</feature>
<keyword evidence="3" id="KW-1185">Reference proteome</keyword>
<accession>A0AAD9Z8A5</accession>
<comment type="caution">
    <text evidence="2">The sequence shown here is derived from an EMBL/GenBank/DDBJ whole genome shotgun (WGS) entry which is preliminary data.</text>
</comment>
<protein>
    <submittedName>
        <fullName evidence="2">Uncharacterized protein</fullName>
    </submittedName>
</protein>
<feature type="compositionally biased region" description="Gly residues" evidence="1">
    <location>
        <begin position="229"/>
        <end position="240"/>
    </location>
</feature>
<gene>
    <name evidence="2" type="ORF">OEA41_006773</name>
</gene>